<dbReference type="SUPFAM" id="SSF89360">
    <property type="entry name" value="HesB-like domain"/>
    <property type="match status" value="1"/>
</dbReference>
<proteinExistence type="predicted"/>
<dbReference type="Gene3D" id="2.60.300.12">
    <property type="entry name" value="HesB-like domain"/>
    <property type="match status" value="1"/>
</dbReference>
<dbReference type="AlphaFoldDB" id="D4YRG7"/>
<accession>D4YRG7</accession>
<sequence length="131" mass="14502">MAKIKFTDSALDYLKKREVLGHPMLLIVDDGGGKYSIHGGSCSIGANFSIIKLNKPDKDYPEKLQNDEGVEIFTSNYDLVELQDNLVLDYKDYSLQLKNDSQMLDGAVSIGNGPALLEANHHVVMNEARNC</sequence>
<evidence type="ECO:0000259" key="1">
    <source>
        <dbReference type="Pfam" id="PF01521"/>
    </source>
</evidence>
<name>D4YRG7_9LACO</name>
<dbReference type="Proteomes" id="UP000004069">
    <property type="component" value="Unassembled WGS sequence"/>
</dbReference>
<dbReference type="OrthoDB" id="2187371at2"/>
<gene>
    <name evidence="2" type="ORF">HMPREF0493_0095</name>
</gene>
<dbReference type="eggNOG" id="ENOG50309SE">
    <property type="taxonomic scope" value="Bacteria"/>
</dbReference>
<dbReference type="RefSeq" id="WP_006351249.1">
    <property type="nucleotide sequence ID" value="NZ_ADNY01000004.1"/>
</dbReference>
<evidence type="ECO:0000313" key="2">
    <source>
        <dbReference type="EMBL" id="EFG56277.1"/>
    </source>
</evidence>
<reference evidence="2 3" key="1">
    <citation type="submission" date="2010-04" db="EMBL/GenBank/DDBJ databases">
        <authorList>
            <person name="Muzny D."/>
            <person name="Qin X."/>
            <person name="Deng J."/>
            <person name="Jiang H."/>
            <person name="Liu Y."/>
            <person name="Qu J."/>
            <person name="Song X.-Z."/>
            <person name="Zhang L."/>
            <person name="Thornton R."/>
            <person name="Coyle M."/>
            <person name="Francisco L."/>
            <person name="Jackson L."/>
            <person name="Javaid M."/>
            <person name="Korchina V."/>
            <person name="Kovar C."/>
            <person name="Mata R."/>
            <person name="Mathew T."/>
            <person name="Ngo R."/>
            <person name="Nguyen L."/>
            <person name="Nguyen N."/>
            <person name="Okwuonu G."/>
            <person name="Ongeri F."/>
            <person name="Pham C."/>
            <person name="Simmons D."/>
            <person name="Wilczek-Boney K."/>
            <person name="Hale W."/>
            <person name="Jakkamsetti A."/>
            <person name="Pham P."/>
            <person name="Ruth R."/>
            <person name="San Lucas F."/>
            <person name="Warren J."/>
            <person name="Zhang J."/>
            <person name="Zhao Z."/>
            <person name="Zhou C."/>
            <person name="Zhu D."/>
            <person name="Lee S."/>
            <person name="Bess C."/>
            <person name="Blankenburg K."/>
            <person name="Forbes L."/>
            <person name="Fu Q."/>
            <person name="Gubbala S."/>
            <person name="Hirani K."/>
            <person name="Jayaseelan J.C."/>
            <person name="Lara F."/>
            <person name="Munidasa M."/>
            <person name="Palculict T."/>
            <person name="Patil S."/>
            <person name="Pu L.-L."/>
            <person name="Saada N."/>
            <person name="Tang L."/>
            <person name="Weissenberger G."/>
            <person name="Zhu Y."/>
            <person name="Hemphill L."/>
            <person name="Shang Y."/>
            <person name="Youmans B."/>
            <person name="Ayvaz T."/>
            <person name="Ross M."/>
            <person name="Santibanez J."/>
            <person name="Aqrawi P."/>
            <person name="Gross S."/>
            <person name="Joshi V."/>
            <person name="Fowler G."/>
            <person name="Nazareth L."/>
            <person name="Reid J."/>
            <person name="Worley K."/>
            <person name="Petrosino J."/>
            <person name="Highlander S."/>
            <person name="Gibbs R."/>
        </authorList>
    </citation>
    <scope>NUCLEOTIDE SEQUENCE [LARGE SCALE GENOMIC DNA]</scope>
    <source>
        <strain evidence="2 3">DSM 11664</strain>
    </source>
</reference>
<evidence type="ECO:0000313" key="3">
    <source>
        <dbReference type="Proteomes" id="UP000004069"/>
    </source>
</evidence>
<protein>
    <recommendedName>
        <fullName evidence="1">Core domain-containing protein</fullName>
    </recommendedName>
</protein>
<keyword evidence="3" id="KW-1185">Reference proteome</keyword>
<feature type="domain" description="Core" evidence="1">
    <location>
        <begin position="3"/>
        <end position="112"/>
    </location>
</feature>
<organism evidence="2 3">
    <name type="scientific">Lactobacillus amylolyticus DSM 11664</name>
    <dbReference type="NCBI Taxonomy" id="585524"/>
    <lineage>
        <taxon>Bacteria</taxon>
        <taxon>Bacillati</taxon>
        <taxon>Bacillota</taxon>
        <taxon>Bacilli</taxon>
        <taxon>Lactobacillales</taxon>
        <taxon>Lactobacillaceae</taxon>
        <taxon>Lactobacillus</taxon>
    </lineage>
</organism>
<dbReference type="Pfam" id="PF01521">
    <property type="entry name" value="Fe-S_biosyn"/>
    <property type="match status" value="1"/>
</dbReference>
<dbReference type="InterPro" id="IPR035903">
    <property type="entry name" value="HesB-like_dom_sf"/>
</dbReference>
<comment type="caution">
    <text evidence="2">The sequence shown here is derived from an EMBL/GenBank/DDBJ whole genome shotgun (WGS) entry which is preliminary data.</text>
</comment>
<dbReference type="EMBL" id="ADNY01000004">
    <property type="protein sequence ID" value="EFG56277.1"/>
    <property type="molecule type" value="Genomic_DNA"/>
</dbReference>
<dbReference type="InterPro" id="IPR000361">
    <property type="entry name" value="ATAP_core_dom"/>
</dbReference>